<dbReference type="Proteomes" id="UP000053097">
    <property type="component" value="Unassembled WGS sequence"/>
</dbReference>
<name>A0A026WH09_OOCBI</name>
<evidence type="ECO:0000313" key="2">
    <source>
        <dbReference type="Proteomes" id="UP000053097"/>
    </source>
</evidence>
<protein>
    <submittedName>
        <fullName evidence="1">Uncharacterized protein</fullName>
    </submittedName>
</protein>
<gene>
    <name evidence="1" type="ORF">X777_04424</name>
</gene>
<evidence type="ECO:0000313" key="1">
    <source>
        <dbReference type="EMBL" id="EZA54961.1"/>
    </source>
</evidence>
<sequence>MDERKRLQMCSTYTLVYTELVICQYRFVLLLQNLTKARLDRCTFNLVNVNGIIRKTVSTSQ</sequence>
<organism evidence="1 2">
    <name type="scientific">Ooceraea biroi</name>
    <name type="common">Clonal raider ant</name>
    <name type="synonym">Cerapachys biroi</name>
    <dbReference type="NCBI Taxonomy" id="2015173"/>
    <lineage>
        <taxon>Eukaryota</taxon>
        <taxon>Metazoa</taxon>
        <taxon>Ecdysozoa</taxon>
        <taxon>Arthropoda</taxon>
        <taxon>Hexapoda</taxon>
        <taxon>Insecta</taxon>
        <taxon>Pterygota</taxon>
        <taxon>Neoptera</taxon>
        <taxon>Endopterygota</taxon>
        <taxon>Hymenoptera</taxon>
        <taxon>Apocrita</taxon>
        <taxon>Aculeata</taxon>
        <taxon>Formicoidea</taxon>
        <taxon>Formicidae</taxon>
        <taxon>Dorylinae</taxon>
        <taxon>Ooceraea</taxon>
    </lineage>
</organism>
<dbReference type="EMBL" id="KK107231">
    <property type="protein sequence ID" value="EZA54961.1"/>
    <property type="molecule type" value="Genomic_DNA"/>
</dbReference>
<proteinExistence type="predicted"/>
<reference evidence="1 2" key="1">
    <citation type="journal article" date="2014" name="Curr. Biol.">
        <title>The genome of the clonal raider ant Cerapachys biroi.</title>
        <authorList>
            <person name="Oxley P.R."/>
            <person name="Ji L."/>
            <person name="Fetter-Pruneda I."/>
            <person name="McKenzie S.K."/>
            <person name="Li C."/>
            <person name="Hu H."/>
            <person name="Zhang G."/>
            <person name="Kronauer D.J."/>
        </authorList>
    </citation>
    <scope>NUCLEOTIDE SEQUENCE [LARGE SCALE GENOMIC DNA]</scope>
</reference>
<accession>A0A026WH09</accession>
<dbReference type="AlphaFoldDB" id="A0A026WH09"/>
<keyword evidence="2" id="KW-1185">Reference proteome</keyword>